<gene>
    <name evidence="2" type="ORF">DUNSADRAFT_7199</name>
</gene>
<accession>A0ABQ7FTH3</accession>
<organism evidence="2 3">
    <name type="scientific">Dunaliella salina</name>
    <name type="common">Green alga</name>
    <name type="synonym">Protococcus salinus</name>
    <dbReference type="NCBI Taxonomy" id="3046"/>
    <lineage>
        <taxon>Eukaryota</taxon>
        <taxon>Viridiplantae</taxon>
        <taxon>Chlorophyta</taxon>
        <taxon>core chlorophytes</taxon>
        <taxon>Chlorophyceae</taxon>
        <taxon>CS clade</taxon>
        <taxon>Chlamydomonadales</taxon>
        <taxon>Dunaliellaceae</taxon>
        <taxon>Dunaliella</taxon>
    </lineage>
</organism>
<evidence type="ECO:0000256" key="1">
    <source>
        <dbReference type="SAM" id="Phobius"/>
    </source>
</evidence>
<evidence type="ECO:0000313" key="2">
    <source>
        <dbReference type="EMBL" id="KAF5825751.1"/>
    </source>
</evidence>
<protein>
    <recommendedName>
        <fullName evidence="4">Encoded protein</fullName>
    </recommendedName>
</protein>
<dbReference type="Proteomes" id="UP000815325">
    <property type="component" value="Unassembled WGS sequence"/>
</dbReference>
<keyword evidence="1" id="KW-0472">Membrane</keyword>
<sequence>MASPVFSNSVGKLLPFFGREGGLAGFHNTTHRTGTFALQSFSMFTGLRIAFQRANLLAQFPDAFSPFKLFGCSLQEAFNGRLSSMVCFRKCTNQCLHYFMGTSCFLCACLSAYAYNIHT</sequence>
<feature type="transmembrane region" description="Helical" evidence="1">
    <location>
        <begin position="96"/>
        <end position="115"/>
    </location>
</feature>
<evidence type="ECO:0008006" key="4">
    <source>
        <dbReference type="Google" id="ProtNLM"/>
    </source>
</evidence>
<keyword evidence="1" id="KW-1133">Transmembrane helix</keyword>
<evidence type="ECO:0000313" key="3">
    <source>
        <dbReference type="Proteomes" id="UP000815325"/>
    </source>
</evidence>
<proteinExistence type="predicted"/>
<reference evidence="2" key="1">
    <citation type="submission" date="2017-08" db="EMBL/GenBank/DDBJ databases">
        <authorList>
            <person name="Polle J.E."/>
            <person name="Barry K."/>
            <person name="Cushman J."/>
            <person name="Schmutz J."/>
            <person name="Tran D."/>
            <person name="Hathwaick L.T."/>
            <person name="Yim W.C."/>
            <person name="Jenkins J."/>
            <person name="Mckie-Krisberg Z.M."/>
            <person name="Prochnik S."/>
            <person name="Lindquist E."/>
            <person name="Dockter R.B."/>
            <person name="Adam C."/>
            <person name="Molina H."/>
            <person name="Bunkerborg J."/>
            <person name="Jin E."/>
            <person name="Buchheim M."/>
            <person name="Magnuson J."/>
        </authorList>
    </citation>
    <scope>NUCLEOTIDE SEQUENCE</scope>
    <source>
        <strain evidence="2">CCAP 19/18</strain>
    </source>
</reference>
<keyword evidence="1" id="KW-0812">Transmembrane</keyword>
<name>A0ABQ7FTH3_DUNSA</name>
<comment type="caution">
    <text evidence="2">The sequence shown here is derived from an EMBL/GenBank/DDBJ whole genome shotgun (WGS) entry which is preliminary data.</text>
</comment>
<dbReference type="EMBL" id="MU072067">
    <property type="protein sequence ID" value="KAF5825751.1"/>
    <property type="molecule type" value="Genomic_DNA"/>
</dbReference>
<keyword evidence="3" id="KW-1185">Reference proteome</keyword>